<dbReference type="InterPro" id="IPR032710">
    <property type="entry name" value="NTF2-like_dom_sf"/>
</dbReference>
<comment type="caution">
    <text evidence="2">The sequence shown here is derived from an EMBL/GenBank/DDBJ whole genome shotgun (WGS) entry which is preliminary data.</text>
</comment>
<dbReference type="EMBL" id="BAABRT010000006">
    <property type="protein sequence ID" value="GAA5524478.1"/>
    <property type="molecule type" value="Genomic_DNA"/>
</dbReference>
<dbReference type="Pfam" id="PF12680">
    <property type="entry name" value="SnoaL_2"/>
    <property type="match status" value="1"/>
</dbReference>
<reference evidence="2 3" key="1">
    <citation type="submission" date="2024-02" db="EMBL/GenBank/DDBJ databases">
        <title>Microbulbifer aestuariivivens NBRC 112533.</title>
        <authorList>
            <person name="Ichikawa N."/>
            <person name="Katano-Makiyama Y."/>
            <person name="Hidaka K."/>
        </authorList>
    </citation>
    <scope>NUCLEOTIDE SEQUENCE [LARGE SCALE GENOMIC DNA]</scope>
    <source>
        <strain evidence="2 3">NBRC 112533</strain>
    </source>
</reference>
<evidence type="ECO:0000313" key="3">
    <source>
        <dbReference type="Proteomes" id="UP001408594"/>
    </source>
</evidence>
<protein>
    <recommendedName>
        <fullName evidence="1">SnoaL-like domain-containing protein</fullName>
    </recommendedName>
</protein>
<name>A0ABP9WMP9_9GAMM</name>
<evidence type="ECO:0000259" key="1">
    <source>
        <dbReference type="Pfam" id="PF12680"/>
    </source>
</evidence>
<dbReference type="SUPFAM" id="SSF54427">
    <property type="entry name" value="NTF2-like"/>
    <property type="match status" value="1"/>
</dbReference>
<accession>A0ABP9WMP9</accession>
<dbReference type="Gene3D" id="3.10.450.50">
    <property type="match status" value="1"/>
</dbReference>
<gene>
    <name evidence="2" type="ORF">Maes01_01035</name>
</gene>
<dbReference type="InterPro" id="IPR037401">
    <property type="entry name" value="SnoaL-like"/>
</dbReference>
<evidence type="ECO:0000313" key="2">
    <source>
        <dbReference type="EMBL" id="GAA5524478.1"/>
    </source>
</evidence>
<organism evidence="2 3">
    <name type="scientific">Microbulbifer aestuariivivens</name>
    <dbReference type="NCBI Taxonomy" id="1908308"/>
    <lineage>
        <taxon>Bacteria</taxon>
        <taxon>Pseudomonadati</taxon>
        <taxon>Pseudomonadota</taxon>
        <taxon>Gammaproteobacteria</taxon>
        <taxon>Cellvibrionales</taxon>
        <taxon>Microbulbiferaceae</taxon>
        <taxon>Microbulbifer</taxon>
    </lineage>
</organism>
<feature type="domain" description="SnoaL-like" evidence="1">
    <location>
        <begin position="40"/>
        <end position="138"/>
    </location>
</feature>
<keyword evidence="3" id="KW-1185">Reference proteome</keyword>
<dbReference type="Proteomes" id="UP001408594">
    <property type="component" value="Unassembled WGS sequence"/>
</dbReference>
<proteinExistence type="predicted"/>
<sequence>MPFSVPLIQVNPPVPERRTSPQISIREVIEQMSGLIEELQQYYSDFSAVAGDSSLLDSLYDEKVVFRDPVHQVEGLPALKRYFSDMSGGLTSCRFEFDRSVLSEGGACLPWQMHFSHRQLQGGRELSLRGCSLLHFNDRVYYHEDFYDLGAMVYEQVPLLGSVVRGIKKRLGGAGS</sequence>